<dbReference type="Gene3D" id="3.30.1360.200">
    <property type="match status" value="1"/>
</dbReference>
<feature type="domain" description="SecDF P1 head subdomain" evidence="1">
    <location>
        <begin position="8"/>
        <end position="68"/>
    </location>
</feature>
<dbReference type="InterPro" id="IPR054384">
    <property type="entry name" value="SecDF_P1_head"/>
</dbReference>
<accession>A0A841J2X7</accession>
<proteinExistence type="predicted"/>
<dbReference type="Pfam" id="PF22599">
    <property type="entry name" value="SecDF_P1_head"/>
    <property type="match status" value="1"/>
</dbReference>
<keyword evidence="3" id="KW-1185">Reference proteome</keyword>
<name>A0A841J2X7_9SPHN</name>
<dbReference type="AlphaFoldDB" id="A0A841J2X7"/>
<sequence length="92" mass="9681">MAKVSSSGDALSLLLTDAGRQVVAIETAKHVGKDLALRLGGQVIMNVRVHEPITGGSFQIAGLSPNYSKRILAAVRISCPLPSQLPFALSRD</sequence>
<dbReference type="EMBL" id="JACIJP010000002">
    <property type="protein sequence ID" value="MBB6123886.1"/>
    <property type="molecule type" value="Genomic_DNA"/>
</dbReference>
<evidence type="ECO:0000259" key="1">
    <source>
        <dbReference type="Pfam" id="PF22599"/>
    </source>
</evidence>
<comment type="caution">
    <text evidence="2">The sequence shown here is derived from an EMBL/GenBank/DDBJ whole genome shotgun (WGS) entry which is preliminary data.</text>
</comment>
<reference evidence="2 3" key="1">
    <citation type="submission" date="2020-08" db="EMBL/GenBank/DDBJ databases">
        <title>Genomic Encyclopedia of Type Strains, Phase IV (KMG-IV): sequencing the most valuable type-strain genomes for metagenomic binning, comparative biology and taxonomic classification.</title>
        <authorList>
            <person name="Goeker M."/>
        </authorList>
    </citation>
    <scope>NUCLEOTIDE SEQUENCE [LARGE SCALE GENOMIC DNA]</scope>
    <source>
        <strain evidence="2 3">DSM 102255</strain>
    </source>
</reference>
<evidence type="ECO:0000313" key="2">
    <source>
        <dbReference type="EMBL" id="MBB6123886.1"/>
    </source>
</evidence>
<protein>
    <submittedName>
        <fullName evidence="2">Preprotein translocase subunit SecD</fullName>
    </submittedName>
</protein>
<evidence type="ECO:0000313" key="3">
    <source>
        <dbReference type="Proteomes" id="UP000552700"/>
    </source>
</evidence>
<organism evidence="2 3">
    <name type="scientific">Sphingobium subterraneum</name>
    <dbReference type="NCBI Taxonomy" id="627688"/>
    <lineage>
        <taxon>Bacteria</taxon>
        <taxon>Pseudomonadati</taxon>
        <taxon>Pseudomonadota</taxon>
        <taxon>Alphaproteobacteria</taxon>
        <taxon>Sphingomonadales</taxon>
        <taxon>Sphingomonadaceae</taxon>
        <taxon>Sphingobium</taxon>
    </lineage>
</organism>
<dbReference type="Proteomes" id="UP000552700">
    <property type="component" value="Unassembled WGS sequence"/>
</dbReference>
<gene>
    <name evidence="2" type="ORF">FHS92_001615</name>
</gene>